<dbReference type="Pfam" id="PF00332">
    <property type="entry name" value="Glyco_hydro_17"/>
    <property type="match status" value="1"/>
</dbReference>
<dbReference type="GO" id="GO:0005975">
    <property type="term" value="P:carbohydrate metabolic process"/>
    <property type="evidence" value="ECO:0007669"/>
    <property type="project" value="InterPro"/>
</dbReference>
<evidence type="ECO:0000313" key="7">
    <source>
        <dbReference type="Proteomes" id="UP001443914"/>
    </source>
</evidence>
<dbReference type="Proteomes" id="UP001443914">
    <property type="component" value="Unassembled WGS sequence"/>
</dbReference>
<comment type="similarity">
    <text evidence="1 4">Belongs to the glycosyl hydrolase 17 family.</text>
</comment>
<accession>A0AAW1JNY0</accession>
<dbReference type="InterPro" id="IPR017853">
    <property type="entry name" value="GH"/>
</dbReference>
<keyword evidence="7" id="KW-1185">Reference proteome</keyword>
<dbReference type="PANTHER" id="PTHR32227">
    <property type="entry name" value="GLUCAN ENDO-1,3-BETA-GLUCOSIDASE BG1-RELATED-RELATED"/>
    <property type="match status" value="1"/>
</dbReference>
<dbReference type="EMBL" id="JBDFQZ010000007">
    <property type="protein sequence ID" value="KAK9705543.1"/>
    <property type="molecule type" value="Genomic_DNA"/>
</dbReference>
<evidence type="ECO:0000256" key="1">
    <source>
        <dbReference type="ARBA" id="ARBA00008773"/>
    </source>
</evidence>
<dbReference type="SUPFAM" id="SSF51445">
    <property type="entry name" value="(Trans)glycosidases"/>
    <property type="match status" value="1"/>
</dbReference>
<comment type="caution">
    <text evidence="6">The sequence shown here is derived from an EMBL/GenBank/DDBJ whole genome shotgun (WGS) entry which is preliminary data.</text>
</comment>
<dbReference type="Gene3D" id="3.20.20.80">
    <property type="entry name" value="Glycosidases"/>
    <property type="match status" value="1"/>
</dbReference>
<evidence type="ECO:0000256" key="3">
    <source>
        <dbReference type="ARBA" id="ARBA00023295"/>
    </source>
</evidence>
<dbReference type="FunFam" id="3.20.20.80:FF:000010">
    <property type="entry name" value="glucan endo-1,3-beta-glucosidase, basic"/>
    <property type="match status" value="1"/>
</dbReference>
<evidence type="ECO:0000256" key="5">
    <source>
        <dbReference type="SAM" id="SignalP"/>
    </source>
</evidence>
<evidence type="ECO:0000256" key="4">
    <source>
        <dbReference type="RuleBase" id="RU004335"/>
    </source>
</evidence>
<protein>
    <recommendedName>
        <fullName evidence="8">Glucan endo-1,3-beta-D-glucosidase</fullName>
    </recommendedName>
</protein>
<reference evidence="6" key="1">
    <citation type="submission" date="2024-03" db="EMBL/GenBank/DDBJ databases">
        <title>WGS assembly of Saponaria officinalis var. Norfolk2.</title>
        <authorList>
            <person name="Jenkins J."/>
            <person name="Shu S."/>
            <person name="Grimwood J."/>
            <person name="Barry K."/>
            <person name="Goodstein D."/>
            <person name="Schmutz J."/>
            <person name="Leebens-Mack J."/>
            <person name="Osbourn A."/>
        </authorList>
    </citation>
    <scope>NUCLEOTIDE SEQUENCE [LARGE SCALE GENOMIC DNA]</scope>
    <source>
        <strain evidence="6">JIC</strain>
    </source>
</reference>
<organism evidence="6 7">
    <name type="scientific">Saponaria officinalis</name>
    <name type="common">Common soapwort</name>
    <name type="synonym">Lychnis saponaria</name>
    <dbReference type="NCBI Taxonomy" id="3572"/>
    <lineage>
        <taxon>Eukaryota</taxon>
        <taxon>Viridiplantae</taxon>
        <taxon>Streptophyta</taxon>
        <taxon>Embryophyta</taxon>
        <taxon>Tracheophyta</taxon>
        <taxon>Spermatophyta</taxon>
        <taxon>Magnoliopsida</taxon>
        <taxon>eudicotyledons</taxon>
        <taxon>Gunneridae</taxon>
        <taxon>Pentapetalae</taxon>
        <taxon>Caryophyllales</taxon>
        <taxon>Caryophyllaceae</taxon>
        <taxon>Caryophylleae</taxon>
        <taxon>Saponaria</taxon>
    </lineage>
</organism>
<proteinExistence type="inferred from homology"/>
<sequence>MAKQSLIAPLIVLCALAISYPIVVGDTLDIGVCYGFNGDNLPSPNDAVNAYKQYGIGKMRIFEPNTAMLDALKGSGIDLVLGVKNQDIPTLAASQEAAEQWFTTYVQPYVNDITIPYVSVGNEVVPGQFSDSIHPAMQNLQNVFQSHGLQGIRATTVVSMSVLTGTYPPSASTFSEASMPYITGIVKQLADAGAPLLINVYPYFAYASNPQDVRLDYAQFTATQPVVQDGNLAYMNLFDAMVDCFVWAMEKVGVSNVDLVVSESGWPHDGNGDFTTVDLARTYNKNFMNHVLSHAGTPKRPGAYIEGFVYSMVDEDLKTAGVEQAFGMFKPNLEPNYNIFS</sequence>
<evidence type="ECO:0008006" key="8">
    <source>
        <dbReference type="Google" id="ProtNLM"/>
    </source>
</evidence>
<keyword evidence="3" id="KW-0326">Glycosidase</keyword>
<feature type="chain" id="PRO_5043699317" description="Glucan endo-1,3-beta-D-glucosidase" evidence="5">
    <location>
        <begin position="26"/>
        <end position="341"/>
    </location>
</feature>
<dbReference type="InterPro" id="IPR044965">
    <property type="entry name" value="Glyco_hydro_17_plant"/>
</dbReference>
<keyword evidence="2" id="KW-0378">Hydrolase</keyword>
<evidence type="ECO:0000256" key="2">
    <source>
        <dbReference type="ARBA" id="ARBA00022801"/>
    </source>
</evidence>
<keyword evidence="5" id="KW-0732">Signal</keyword>
<feature type="signal peptide" evidence="5">
    <location>
        <begin position="1"/>
        <end position="25"/>
    </location>
</feature>
<gene>
    <name evidence="6" type="ORF">RND81_07G065000</name>
</gene>
<dbReference type="AlphaFoldDB" id="A0AAW1JNY0"/>
<evidence type="ECO:0000313" key="6">
    <source>
        <dbReference type="EMBL" id="KAK9705543.1"/>
    </source>
</evidence>
<name>A0AAW1JNY0_SAPOF</name>
<dbReference type="InterPro" id="IPR000490">
    <property type="entry name" value="Glyco_hydro_17"/>
</dbReference>
<dbReference type="GO" id="GO:0004553">
    <property type="term" value="F:hydrolase activity, hydrolyzing O-glycosyl compounds"/>
    <property type="evidence" value="ECO:0007669"/>
    <property type="project" value="InterPro"/>
</dbReference>